<proteinExistence type="predicted"/>
<dbReference type="GO" id="GO:0045746">
    <property type="term" value="P:negative regulation of Notch signaling pathway"/>
    <property type="evidence" value="ECO:0007669"/>
    <property type="project" value="TreeGrafter"/>
</dbReference>
<dbReference type="EMBL" id="HBEO01031023">
    <property type="protein sequence ID" value="CAD8503509.1"/>
    <property type="molecule type" value="Transcribed_RNA"/>
</dbReference>
<dbReference type="PANTHER" id="PTHR12461">
    <property type="entry name" value="HYPOXIA-INDUCIBLE FACTOR 1 ALPHA INHIBITOR-RELATED"/>
    <property type="match status" value="1"/>
</dbReference>
<dbReference type="InterPro" id="IPR003347">
    <property type="entry name" value="JmjC_dom"/>
</dbReference>
<sequence>MDEHSMACVPPFPCQPVQRISFDDPAVIDFLRREEPVILSNVSLVRPLVGRWNVDYLKENFPHDFLFTVFTSESNFFQYWDEEKNTGQYEYTPPTSKTQMNFQDFVETIRRPQGPSIPGSTPMSQSHPGRRHYLQQMLVTGMGEKILDDFKHVDWGTVYGWKAQLGFGDLTTNLLLVGTTGHVTPAHYDEQHNFFCQLQGRKQVILFSPSEWAKMYPFPLHHACDRQSMVDVFRMAWPALDNNGNYFGQMPSHDRMLFPNFERASGYEAIVHPGEMLYIPSYWWHHVINLEETVSLTFWFKCPPVGDLRLPISQVQRVALRRNIENMFGSMLGNQNVQALMLNLLHGALTSEQARAVEEVKKLLRHVLPPEEIIGFLQELASNRFNLPVRM</sequence>
<protein>
    <recommendedName>
        <fullName evidence="1">JmjC domain-containing protein</fullName>
    </recommendedName>
</protein>
<dbReference type="GO" id="GO:0036140">
    <property type="term" value="F:[protein]-asparagine 3-dioxygenase activity"/>
    <property type="evidence" value="ECO:0007669"/>
    <property type="project" value="TreeGrafter"/>
</dbReference>
<evidence type="ECO:0000259" key="1">
    <source>
        <dbReference type="PROSITE" id="PS51184"/>
    </source>
</evidence>
<dbReference type="SUPFAM" id="SSF51197">
    <property type="entry name" value="Clavaminate synthase-like"/>
    <property type="match status" value="1"/>
</dbReference>
<dbReference type="GO" id="GO:0005634">
    <property type="term" value="C:nucleus"/>
    <property type="evidence" value="ECO:0007669"/>
    <property type="project" value="TreeGrafter"/>
</dbReference>
<dbReference type="Pfam" id="PF13621">
    <property type="entry name" value="Cupin_8"/>
    <property type="match status" value="1"/>
</dbReference>
<name>A0A7S0HV28_9CRYP</name>
<dbReference type="GO" id="GO:0036139">
    <property type="term" value="F:peptidyl-histidine dioxygenase activity"/>
    <property type="evidence" value="ECO:0007669"/>
    <property type="project" value="TreeGrafter"/>
</dbReference>
<reference evidence="2" key="1">
    <citation type="submission" date="2021-01" db="EMBL/GenBank/DDBJ databases">
        <authorList>
            <person name="Corre E."/>
            <person name="Pelletier E."/>
            <person name="Niang G."/>
            <person name="Scheremetjew M."/>
            <person name="Finn R."/>
            <person name="Kale V."/>
            <person name="Holt S."/>
            <person name="Cochrane G."/>
            <person name="Meng A."/>
            <person name="Brown T."/>
            <person name="Cohen L."/>
        </authorList>
    </citation>
    <scope>NUCLEOTIDE SEQUENCE</scope>
    <source>
        <strain evidence="2">CCMP325</strain>
    </source>
</reference>
<dbReference type="PROSITE" id="PS51184">
    <property type="entry name" value="JMJC"/>
    <property type="match status" value="1"/>
</dbReference>
<organism evidence="2">
    <name type="scientific">Hanusia phi</name>
    <dbReference type="NCBI Taxonomy" id="3032"/>
    <lineage>
        <taxon>Eukaryota</taxon>
        <taxon>Cryptophyceae</taxon>
        <taxon>Pyrenomonadales</taxon>
        <taxon>Geminigeraceae</taxon>
        <taxon>Hanusia</taxon>
    </lineage>
</organism>
<dbReference type="InterPro" id="IPR014710">
    <property type="entry name" value="RmlC-like_jellyroll"/>
</dbReference>
<gene>
    <name evidence="2" type="ORF">HPHI1048_LOCUS21020</name>
</gene>
<dbReference type="InterPro" id="IPR041667">
    <property type="entry name" value="Cupin_8"/>
</dbReference>
<dbReference type="GO" id="GO:0071532">
    <property type="term" value="F:ankyrin repeat binding"/>
    <property type="evidence" value="ECO:0007669"/>
    <property type="project" value="TreeGrafter"/>
</dbReference>
<evidence type="ECO:0000313" key="2">
    <source>
        <dbReference type="EMBL" id="CAD8503509.1"/>
    </source>
</evidence>
<dbReference type="PANTHER" id="PTHR12461:SF105">
    <property type="entry name" value="HYPOXIA-INDUCIBLE FACTOR 1-ALPHA INHIBITOR"/>
    <property type="match status" value="1"/>
</dbReference>
<dbReference type="GO" id="GO:0005737">
    <property type="term" value="C:cytoplasm"/>
    <property type="evidence" value="ECO:0007669"/>
    <property type="project" value="TreeGrafter"/>
</dbReference>
<dbReference type="AlphaFoldDB" id="A0A7S0HV28"/>
<accession>A0A7S0HV28</accession>
<dbReference type="SMART" id="SM00558">
    <property type="entry name" value="JmjC"/>
    <property type="match status" value="1"/>
</dbReference>
<dbReference type="Gene3D" id="2.60.120.10">
    <property type="entry name" value="Jelly Rolls"/>
    <property type="match status" value="1"/>
</dbReference>
<feature type="domain" description="JmjC" evidence="1">
    <location>
        <begin position="142"/>
        <end position="317"/>
    </location>
</feature>